<dbReference type="GO" id="GO:0022857">
    <property type="term" value="F:transmembrane transporter activity"/>
    <property type="evidence" value="ECO:0007669"/>
    <property type="project" value="InterPro"/>
</dbReference>
<dbReference type="GO" id="GO:0016020">
    <property type="term" value="C:membrane"/>
    <property type="evidence" value="ECO:0007669"/>
    <property type="project" value="UniProtKB-SubCell"/>
</dbReference>
<evidence type="ECO:0000259" key="7">
    <source>
        <dbReference type="PROSITE" id="PS50850"/>
    </source>
</evidence>
<protein>
    <submittedName>
        <fullName evidence="8 10">MFS general substrate transporter</fullName>
    </submittedName>
</protein>
<gene>
    <name evidence="8 10" type="ORF">BDZ99DRAFT_454343</name>
</gene>
<evidence type="ECO:0000256" key="1">
    <source>
        <dbReference type="ARBA" id="ARBA00004141"/>
    </source>
</evidence>
<keyword evidence="2 6" id="KW-0812">Transmembrane</keyword>
<dbReference type="PANTHER" id="PTHR42718:SF41">
    <property type="entry name" value="MFS TRANSPORTER OF UNKOWN SPECIFICITY (AFU_ORTHOLOGUE AFUA_5G09940)-RELATED"/>
    <property type="match status" value="1"/>
</dbReference>
<evidence type="ECO:0000313" key="10">
    <source>
        <dbReference type="RefSeq" id="XP_033569643.1"/>
    </source>
</evidence>
<reference evidence="10" key="3">
    <citation type="submission" date="2025-04" db="UniProtKB">
        <authorList>
            <consortium name="RefSeq"/>
        </authorList>
    </citation>
    <scope>IDENTIFICATION</scope>
    <source>
        <strain evidence="10">CBS 304.34</strain>
    </source>
</reference>
<feature type="transmembrane region" description="Helical" evidence="6">
    <location>
        <begin position="412"/>
        <end position="433"/>
    </location>
</feature>
<evidence type="ECO:0000256" key="4">
    <source>
        <dbReference type="ARBA" id="ARBA00023136"/>
    </source>
</evidence>
<evidence type="ECO:0000256" key="5">
    <source>
        <dbReference type="SAM" id="MobiDB-lite"/>
    </source>
</evidence>
<feature type="transmembrane region" description="Helical" evidence="6">
    <location>
        <begin position="294"/>
        <end position="318"/>
    </location>
</feature>
<feature type="transmembrane region" description="Helical" evidence="6">
    <location>
        <begin position="350"/>
        <end position="369"/>
    </location>
</feature>
<keyword evidence="9" id="KW-1185">Reference proteome</keyword>
<evidence type="ECO:0000256" key="2">
    <source>
        <dbReference type="ARBA" id="ARBA00022692"/>
    </source>
</evidence>
<proteinExistence type="predicted"/>
<dbReference type="InterPro" id="IPR020846">
    <property type="entry name" value="MFS_dom"/>
</dbReference>
<dbReference type="PROSITE" id="PS50850">
    <property type="entry name" value="MFS"/>
    <property type="match status" value="1"/>
</dbReference>
<comment type="subcellular location">
    <subcellularLocation>
        <location evidence="1">Membrane</location>
        <topology evidence="1">Multi-pass membrane protein</topology>
    </subcellularLocation>
</comment>
<dbReference type="SUPFAM" id="SSF103473">
    <property type="entry name" value="MFS general substrate transporter"/>
    <property type="match status" value="1"/>
</dbReference>
<feature type="transmembrane region" description="Helical" evidence="6">
    <location>
        <begin position="453"/>
        <end position="472"/>
    </location>
</feature>
<feature type="domain" description="Major facilitator superfamily (MFS) profile" evidence="7">
    <location>
        <begin position="37"/>
        <end position="476"/>
    </location>
</feature>
<keyword evidence="4 6" id="KW-0472">Membrane</keyword>
<evidence type="ECO:0000313" key="8">
    <source>
        <dbReference type="EMBL" id="KAF2802679.1"/>
    </source>
</evidence>
<keyword evidence="3 6" id="KW-1133">Transmembrane helix</keyword>
<organism evidence="8">
    <name type="scientific">Mytilinidion resinicola</name>
    <dbReference type="NCBI Taxonomy" id="574789"/>
    <lineage>
        <taxon>Eukaryota</taxon>
        <taxon>Fungi</taxon>
        <taxon>Dikarya</taxon>
        <taxon>Ascomycota</taxon>
        <taxon>Pezizomycotina</taxon>
        <taxon>Dothideomycetes</taxon>
        <taxon>Pleosporomycetidae</taxon>
        <taxon>Mytilinidiales</taxon>
        <taxon>Mytilinidiaceae</taxon>
        <taxon>Mytilinidion</taxon>
    </lineage>
</organism>
<dbReference type="InterPro" id="IPR036259">
    <property type="entry name" value="MFS_trans_sf"/>
</dbReference>
<feature type="transmembrane region" description="Helical" evidence="6">
    <location>
        <begin position="375"/>
        <end position="400"/>
    </location>
</feature>
<dbReference type="GeneID" id="54459274"/>
<feature type="region of interest" description="Disordered" evidence="5">
    <location>
        <begin position="480"/>
        <end position="503"/>
    </location>
</feature>
<feature type="transmembrane region" description="Helical" evidence="6">
    <location>
        <begin position="324"/>
        <end position="343"/>
    </location>
</feature>
<feature type="transmembrane region" description="Helical" evidence="6">
    <location>
        <begin position="225"/>
        <end position="244"/>
    </location>
</feature>
<feature type="transmembrane region" description="Helical" evidence="6">
    <location>
        <begin position="256"/>
        <end position="274"/>
    </location>
</feature>
<reference evidence="10" key="2">
    <citation type="submission" date="2020-04" db="EMBL/GenBank/DDBJ databases">
        <authorList>
            <consortium name="NCBI Genome Project"/>
        </authorList>
    </citation>
    <scope>NUCLEOTIDE SEQUENCE</scope>
    <source>
        <strain evidence="10">CBS 304.34</strain>
    </source>
</reference>
<evidence type="ECO:0000313" key="9">
    <source>
        <dbReference type="Proteomes" id="UP000504636"/>
    </source>
</evidence>
<dbReference type="Pfam" id="PF07690">
    <property type="entry name" value="MFS_1"/>
    <property type="match status" value="1"/>
</dbReference>
<dbReference type="Proteomes" id="UP000504636">
    <property type="component" value="Unplaced"/>
</dbReference>
<dbReference type="EMBL" id="MU003721">
    <property type="protein sequence ID" value="KAF2802679.1"/>
    <property type="molecule type" value="Genomic_DNA"/>
</dbReference>
<dbReference type="InterPro" id="IPR011701">
    <property type="entry name" value="MFS"/>
</dbReference>
<dbReference type="OrthoDB" id="440755at2759"/>
<evidence type="ECO:0000256" key="6">
    <source>
        <dbReference type="SAM" id="Phobius"/>
    </source>
</evidence>
<feature type="compositionally biased region" description="Acidic residues" evidence="5">
    <location>
        <begin position="480"/>
        <end position="490"/>
    </location>
</feature>
<feature type="transmembrane region" description="Helical" evidence="6">
    <location>
        <begin position="104"/>
        <end position="128"/>
    </location>
</feature>
<reference evidence="8 10" key="1">
    <citation type="journal article" date="2020" name="Stud. Mycol.">
        <title>101 Dothideomycetes genomes: a test case for predicting lifestyles and emergence of pathogens.</title>
        <authorList>
            <person name="Haridas S."/>
            <person name="Albert R."/>
            <person name="Binder M."/>
            <person name="Bloem J."/>
            <person name="Labutti K."/>
            <person name="Salamov A."/>
            <person name="Andreopoulos B."/>
            <person name="Baker S."/>
            <person name="Barry K."/>
            <person name="Bills G."/>
            <person name="Bluhm B."/>
            <person name="Cannon C."/>
            <person name="Castanera R."/>
            <person name="Culley D."/>
            <person name="Daum C."/>
            <person name="Ezra D."/>
            <person name="Gonzalez J."/>
            <person name="Henrissat B."/>
            <person name="Kuo A."/>
            <person name="Liang C."/>
            <person name="Lipzen A."/>
            <person name="Lutzoni F."/>
            <person name="Magnuson J."/>
            <person name="Mondo S."/>
            <person name="Nolan M."/>
            <person name="Ohm R."/>
            <person name="Pangilinan J."/>
            <person name="Park H.-J."/>
            <person name="Ramirez L."/>
            <person name="Alfaro M."/>
            <person name="Sun H."/>
            <person name="Tritt A."/>
            <person name="Yoshinaga Y."/>
            <person name="Zwiers L.-H."/>
            <person name="Turgeon B."/>
            <person name="Goodwin S."/>
            <person name="Spatafora J."/>
            <person name="Crous P."/>
            <person name="Grigoriev I."/>
        </authorList>
    </citation>
    <scope>NUCLEOTIDE SEQUENCE</scope>
    <source>
        <strain evidence="8 10">CBS 304.34</strain>
    </source>
</reference>
<feature type="transmembrane region" description="Helical" evidence="6">
    <location>
        <begin position="134"/>
        <end position="155"/>
    </location>
</feature>
<feature type="transmembrane region" description="Helical" evidence="6">
    <location>
        <begin position="35"/>
        <end position="61"/>
    </location>
</feature>
<evidence type="ECO:0000256" key="3">
    <source>
        <dbReference type="ARBA" id="ARBA00022989"/>
    </source>
</evidence>
<name>A0A6A6Y211_9PEZI</name>
<feature type="transmembrane region" description="Helical" evidence="6">
    <location>
        <begin position="191"/>
        <end position="213"/>
    </location>
</feature>
<sequence>MSTGTRTIQRPPSPSAVVAVPEPAPVLTTSRKRRVAIAVFVLLANLVQMISNGATVAGGFQIGRDLGVRDVRLSNWVAASYPLTQGSFVLVSGRLGSVYGHKKILLFGGAWFSAWSLLNIACRSFLSFNIARGFTGMGGALILPNAVAMIGITFPPGRSRNFCLGIFGAAAPIGGYLGAVLAGIFTRFTPWWGLFLFLGLLAFVVFTVLWKLLPPEKPVDADGKIDWIGAALGTAGLILFNFTWNQAPAAGWSNPYQIGILVGSISTLALFAAWELRSSAPIMPLSIWKAPSFLPLMLSVLMSFMSFGIMLWYMVAWVQLVRSWSTPFLFFGVFAAWWASWLVPRVPVQYILAIGLLSVAISNILIATMPAEQTYWAQVFPATILMSFCPDLVFTAAQIIASNAVGRAQQGVAASLIGVLLLYGNSIGLGFAGTIEMQVDKANKHRVLGYRSALWFGCGIALFALVLDLVFVRMEKDDREGWDDDEDYGEEDRAMASGVELQG</sequence>
<accession>A0A6A6Y211</accession>
<dbReference type="PANTHER" id="PTHR42718">
    <property type="entry name" value="MAJOR FACILITATOR SUPERFAMILY MULTIDRUG TRANSPORTER MFSC"/>
    <property type="match status" value="1"/>
</dbReference>
<feature type="transmembrane region" description="Helical" evidence="6">
    <location>
        <begin position="162"/>
        <end position="185"/>
    </location>
</feature>
<dbReference type="Gene3D" id="1.20.1250.20">
    <property type="entry name" value="MFS general substrate transporter like domains"/>
    <property type="match status" value="2"/>
</dbReference>
<dbReference type="AlphaFoldDB" id="A0A6A6Y211"/>
<dbReference type="RefSeq" id="XP_033569643.1">
    <property type="nucleotide sequence ID" value="XM_033718381.1"/>
</dbReference>